<reference evidence="1 2" key="1">
    <citation type="journal article" date="2016" name="Sci. Rep.">
        <title>Metabolic traits of an uncultured archaeal lineage -MSBL1- from brine pools of the Red Sea.</title>
        <authorList>
            <person name="Mwirichia R."/>
            <person name="Alam I."/>
            <person name="Rashid M."/>
            <person name="Vinu M."/>
            <person name="Ba-Alawi W."/>
            <person name="Anthony Kamau A."/>
            <person name="Kamanda Ngugi D."/>
            <person name="Goker M."/>
            <person name="Klenk H.P."/>
            <person name="Bajic V."/>
            <person name="Stingl U."/>
        </authorList>
    </citation>
    <scope>NUCLEOTIDE SEQUENCE [LARGE SCALE GENOMIC DNA]</scope>
    <source>
        <strain evidence="1">SCGC-AAA261F19</strain>
    </source>
</reference>
<proteinExistence type="predicted"/>
<dbReference type="AlphaFoldDB" id="A0A133V6B2"/>
<keyword evidence="2" id="KW-1185">Reference proteome</keyword>
<protein>
    <submittedName>
        <fullName evidence="1">Uncharacterized protein</fullName>
    </submittedName>
</protein>
<organism evidence="1 2">
    <name type="scientific">candidate division MSBL1 archaeon SCGC-AAA261F19</name>
    <dbReference type="NCBI Taxonomy" id="1698275"/>
    <lineage>
        <taxon>Archaea</taxon>
        <taxon>Methanobacteriati</taxon>
        <taxon>Methanobacteriota</taxon>
        <taxon>candidate division MSBL1</taxon>
    </lineage>
</organism>
<sequence>MRLTLIVYKQSNRSKSVQLSRALQGYKDRSNYGKYSYDRRGLLEKIPYLKLMNGVFILREKDSDRLIELLERYEAEYYAGPVTKSSKEVEIISKNE</sequence>
<evidence type="ECO:0000313" key="2">
    <source>
        <dbReference type="Proteomes" id="UP000070565"/>
    </source>
</evidence>
<comment type="caution">
    <text evidence="1">The sequence shown here is derived from an EMBL/GenBank/DDBJ whole genome shotgun (WGS) entry which is preliminary data.</text>
</comment>
<dbReference type="EMBL" id="LHXZ01000076">
    <property type="protein sequence ID" value="KXB01988.1"/>
    <property type="molecule type" value="Genomic_DNA"/>
</dbReference>
<dbReference type="Proteomes" id="UP000070565">
    <property type="component" value="Unassembled WGS sequence"/>
</dbReference>
<name>A0A133V6B2_9EURY</name>
<gene>
    <name evidence="1" type="ORF">AKJ45_03785</name>
</gene>
<accession>A0A133V6B2</accession>
<evidence type="ECO:0000313" key="1">
    <source>
        <dbReference type="EMBL" id="KXB01988.1"/>
    </source>
</evidence>